<name>A0A7W2JH85_9PSED</name>
<protein>
    <submittedName>
        <fullName evidence="1">Uncharacterized protein</fullName>
    </submittedName>
</protein>
<gene>
    <name evidence="1" type="ORF">H4C44_07225</name>
</gene>
<accession>A0A7W2JH85</accession>
<dbReference type="Proteomes" id="UP000556620">
    <property type="component" value="Unassembled WGS sequence"/>
</dbReference>
<organism evidence="1 2">
    <name type="scientific">Pseudomonas juntendi</name>
    <dbReference type="NCBI Taxonomy" id="2666183"/>
    <lineage>
        <taxon>Bacteria</taxon>
        <taxon>Pseudomonadati</taxon>
        <taxon>Pseudomonadota</taxon>
        <taxon>Gammaproteobacteria</taxon>
        <taxon>Pseudomonadales</taxon>
        <taxon>Pseudomonadaceae</taxon>
        <taxon>Pseudomonas</taxon>
    </lineage>
</organism>
<comment type="caution">
    <text evidence="1">The sequence shown here is derived from an EMBL/GenBank/DDBJ whole genome shotgun (WGS) entry which is preliminary data.</text>
</comment>
<proteinExistence type="predicted"/>
<dbReference type="AlphaFoldDB" id="A0A7W2JH85"/>
<evidence type="ECO:0000313" key="2">
    <source>
        <dbReference type="Proteomes" id="UP000556620"/>
    </source>
</evidence>
<sequence length="61" mass="6467">MTEVVSLKYSAATAALQVVLELIKAGDLKTGGRGSEAATIIATHRQLTEHFLKTQKPNSDG</sequence>
<dbReference type="EMBL" id="JACGCU010000008">
    <property type="protein sequence ID" value="MBA6058959.1"/>
    <property type="molecule type" value="Genomic_DNA"/>
</dbReference>
<reference evidence="1 2" key="1">
    <citation type="submission" date="2020-07" db="EMBL/GenBank/DDBJ databases">
        <title>Diversity of carbapenemase encoding genes among Pseudomonas putida group clinical isolates in a tertiary Brazilian hospital.</title>
        <authorList>
            <person name="Alberto-Lei F."/>
            <person name="Nodari C.S."/>
            <person name="Streling A.P."/>
            <person name="Paulino J.T."/>
            <person name="Bessa-Neto F.O."/>
            <person name="Cayo R."/>
            <person name="Gales A.C."/>
        </authorList>
    </citation>
    <scope>NUCLEOTIDE SEQUENCE [LARGE SCALE GENOMIC DNA]</scope>
    <source>
        <strain evidence="1 2">14535</strain>
    </source>
</reference>
<dbReference type="RefSeq" id="WP_182365754.1">
    <property type="nucleotide sequence ID" value="NZ_JACGCU010000008.1"/>
</dbReference>
<evidence type="ECO:0000313" key="1">
    <source>
        <dbReference type="EMBL" id="MBA6058959.1"/>
    </source>
</evidence>